<sequence>MMPPFLFNLYRMNLILVLDKQRAEALSLPGNASLPPSDIDATVELFALQTDNELAGTMGWQTNGTAGLLRSLSVKEDRRRNGFGEALVSFLETHARQSGVRSLYLLTTTAASFFSKQGYVVVNRSEAPLFIQQTTEFKSTCPASATVMKKEL</sequence>
<dbReference type="OrthoDB" id="5197788at2"/>
<dbReference type="Gene3D" id="3.40.630.30">
    <property type="match status" value="1"/>
</dbReference>
<dbReference type="Pfam" id="PF13508">
    <property type="entry name" value="Acetyltransf_7"/>
    <property type="match status" value="1"/>
</dbReference>
<keyword evidence="1 3" id="KW-0808">Transferase</keyword>
<dbReference type="GO" id="GO:0008080">
    <property type="term" value="F:N-acetyltransferase activity"/>
    <property type="evidence" value="ECO:0007669"/>
    <property type="project" value="InterPro"/>
</dbReference>
<dbReference type="InterPro" id="IPR050769">
    <property type="entry name" value="NAT_camello-type"/>
</dbReference>
<dbReference type="InterPro" id="IPR016181">
    <property type="entry name" value="Acyl_CoA_acyltransferase"/>
</dbReference>
<accession>A0A5B8UJZ2</accession>
<gene>
    <name evidence="3" type="ORF">FSB75_14270</name>
</gene>
<evidence type="ECO:0000313" key="3">
    <source>
        <dbReference type="EMBL" id="QEC57017.1"/>
    </source>
</evidence>
<evidence type="ECO:0000259" key="2">
    <source>
        <dbReference type="PROSITE" id="PS51186"/>
    </source>
</evidence>
<organism evidence="3 4">
    <name type="scientific">Flavisolibacter ginsenosidimutans</name>
    <dbReference type="NCBI Taxonomy" id="661481"/>
    <lineage>
        <taxon>Bacteria</taxon>
        <taxon>Pseudomonadati</taxon>
        <taxon>Bacteroidota</taxon>
        <taxon>Chitinophagia</taxon>
        <taxon>Chitinophagales</taxon>
        <taxon>Chitinophagaceae</taxon>
        <taxon>Flavisolibacter</taxon>
    </lineage>
</organism>
<dbReference type="PANTHER" id="PTHR13947">
    <property type="entry name" value="GNAT FAMILY N-ACETYLTRANSFERASE"/>
    <property type="match status" value="1"/>
</dbReference>
<dbReference type="InterPro" id="IPR000182">
    <property type="entry name" value="GNAT_dom"/>
</dbReference>
<dbReference type="CDD" id="cd04301">
    <property type="entry name" value="NAT_SF"/>
    <property type="match status" value="1"/>
</dbReference>
<evidence type="ECO:0000256" key="1">
    <source>
        <dbReference type="ARBA" id="ARBA00022679"/>
    </source>
</evidence>
<dbReference type="PANTHER" id="PTHR13947:SF37">
    <property type="entry name" value="LD18367P"/>
    <property type="match status" value="1"/>
</dbReference>
<reference evidence="3 4" key="1">
    <citation type="journal article" date="2015" name="Int. J. Syst. Evol. Microbiol.">
        <title>Flavisolibacter ginsenosidimutans sp. nov., with ginsenoside-converting activity isolated from soil used for cultivating ginseng.</title>
        <authorList>
            <person name="Zhao Y."/>
            <person name="Liu Q."/>
            <person name="Kang M.S."/>
            <person name="Jin F."/>
            <person name="Yu H."/>
            <person name="Im W.T."/>
        </authorList>
    </citation>
    <scope>NUCLEOTIDE SEQUENCE [LARGE SCALE GENOMIC DNA]</scope>
    <source>
        <strain evidence="3 4">Gsoil 636</strain>
    </source>
</reference>
<dbReference type="AlphaFoldDB" id="A0A5B8UJZ2"/>
<protein>
    <submittedName>
        <fullName evidence="3">GNAT family N-acetyltransferase</fullName>
    </submittedName>
</protein>
<dbReference type="SUPFAM" id="SSF55729">
    <property type="entry name" value="Acyl-CoA N-acyltransferases (Nat)"/>
    <property type="match status" value="1"/>
</dbReference>
<dbReference type="NCBIfam" id="NF040501">
    <property type="entry name" value="resist_ArsN2"/>
    <property type="match status" value="1"/>
</dbReference>
<evidence type="ECO:0000313" key="4">
    <source>
        <dbReference type="Proteomes" id="UP000321204"/>
    </source>
</evidence>
<keyword evidence="4" id="KW-1185">Reference proteome</keyword>
<dbReference type="PROSITE" id="PS51186">
    <property type="entry name" value="GNAT"/>
    <property type="match status" value="1"/>
</dbReference>
<feature type="domain" description="N-acetyltransferase" evidence="2">
    <location>
        <begin position="5"/>
        <end position="152"/>
    </location>
</feature>
<dbReference type="EMBL" id="CP042433">
    <property type="protein sequence ID" value="QEC57017.1"/>
    <property type="molecule type" value="Genomic_DNA"/>
</dbReference>
<dbReference type="Proteomes" id="UP000321204">
    <property type="component" value="Chromosome"/>
</dbReference>
<dbReference type="KEGG" id="fgg:FSB75_14270"/>
<name>A0A5B8UJZ2_9BACT</name>
<proteinExistence type="predicted"/>